<dbReference type="AlphaFoldDB" id="A0AAV0KR65"/>
<evidence type="ECO:0000313" key="2">
    <source>
        <dbReference type="EMBL" id="CAI0424157.1"/>
    </source>
</evidence>
<keyword evidence="1" id="KW-0812">Transmembrane</keyword>
<dbReference type="Proteomes" id="UP001154282">
    <property type="component" value="Unassembled WGS sequence"/>
</dbReference>
<name>A0AAV0KR65_9ROSI</name>
<keyword evidence="3" id="KW-1185">Reference proteome</keyword>
<sequence length="126" mass="14433">PSLNSFLPTSSFLQVCRQWWLQVQCANAQYWRFFGFHGPMATPEDGSSVAPITGVQMHVIIFVGLIHHLKILLSALFLPCTRESERWRGGTIAAHLSEKSAKVFFLLWLELFWQRVGWIPCLETSN</sequence>
<gene>
    <name evidence="2" type="ORF">LITE_LOCUS19821</name>
</gene>
<keyword evidence="1" id="KW-1133">Transmembrane helix</keyword>
<accession>A0AAV0KR65</accession>
<organism evidence="2 3">
    <name type="scientific">Linum tenue</name>
    <dbReference type="NCBI Taxonomy" id="586396"/>
    <lineage>
        <taxon>Eukaryota</taxon>
        <taxon>Viridiplantae</taxon>
        <taxon>Streptophyta</taxon>
        <taxon>Embryophyta</taxon>
        <taxon>Tracheophyta</taxon>
        <taxon>Spermatophyta</taxon>
        <taxon>Magnoliopsida</taxon>
        <taxon>eudicotyledons</taxon>
        <taxon>Gunneridae</taxon>
        <taxon>Pentapetalae</taxon>
        <taxon>rosids</taxon>
        <taxon>fabids</taxon>
        <taxon>Malpighiales</taxon>
        <taxon>Linaceae</taxon>
        <taxon>Linum</taxon>
    </lineage>
</organism>
<reference evidence="2" key="1">
    <citation type="submission" date="2022-08" db="EMBL/GenBank/DDBJ databases">
        <authorList>
            <person name="Gutierrez-Valencia J."/>
        </authorList>
    </citation>
    <scope>NUCLEOTIDE SEQUENCE</scope>
</reference>
<dbReference type="EMBL" id="CAMGYJ010000005">
    <property type="protein sequence ID" value="CAI0424157.1"/>
    <property type="molecule type" value="Genomic_DNA"/>
</dbReference>
<comment type="caution">
    <text evidence="2">The sequence shown here is derived from an EMBL/GenBank/DDBJ whole genome shotgun (WGS) entry which is preliminary data.</text>
</comment>
<keyword evidence="1" id="KW-0472">Membrane</keyword>
<evidence type="ECO:0000256" key="1">
    <source>
        <dbReference type="SAM" id="Phobius"/>
    </source>
</evidence>
<protein>
    <submittedName>
        <fullName evidence="2">Uncharacterized protein</fullName>
    </submittedName>
</protein>
<evidence type="ECO:0000313" key="3">
    <source>
        <dbReference type="Proteomes" id="UP001154282"/>
    </source>
</evidence>
<feature type="transmembrane region" description="Helical" evidence="1">
    <location>
        <begin position="57"/>
        <end position="78"/>
    </location>
</feature>
<feature type="non-terminal residue" evidence="2">
    <location>
        <position position="1"/>
    </location>
</feature>
<proteinExistence type="predicted"/>